<dbReference type="InterPro" id="IPR001296">
    <property type="entry name" value="Glyco_trans_1"/>
</dbReference>
<dbReference type="OrthoDB" id="9797829at2"/>
<feature type="domain" description="Glycosyl transferase family 1" evidence="2">
    <location>
        <begin position="190"/>
        <end position="343"/>
    </location>
</feature>
<sequence length="367" mass="41402">MKIAMDISIMEECRTGTEEYTEGLVWGLNRVGTQVLGVGRHGQALLPDQTCLGLSPRHKRSPWHKWWWENVGILSSPKDVSLVHIPYMMHPPRPLAVPTVVTVHDLIPYRLQAYHGRLRERLYFGQIRKYLPLASQIVAISQATYRDIADFFPQWIAKVTVIPNGVHPDYFRPVAVEQMEQITSTYGLVKRPRLLYVGGYDPRKNVQTLLQACQKVFARLNDGELVLVGALNHEPTTRLVTELGMEDRVILTPYLSRRNVVALYQAADLFVYPSTYEGFGLPPAQALAMGIPVIAGDISAVSEVVGDSGLLVPPKEVDAWVDTIIKVIQTPALAQKMAARGRARAEDFSWENIAQQYQKLYHRLVRE</sequence>
<dbReference type="STRING" id="28034.BFX07_01325"/>
<evidence type="ECO:0000313" key="5">
    <source>
        <dbReference type="Proteomes" id="UP000192660"/>
    </source>
</evidence>
<dbReference type="Pfam" id="PF00534">
    <property type="entry name" value="Glycos_transf_1"/>
    <property type="match status" value="1"/>
</dbReference>
<dbReference type="AlphaFoldDB" id="A0A1W1WDK9"/>
<keyword evidence="1 4" id="KW-0808">Transferase</keyword>
<gene>
    <name evidence="4" type="ORF">SAMN00768000_1612</name>
</gene>
<keyword evidence="5" id="KW-1185">Reference proteome</keyword>
<protein>
    <submittedName>
        <fullName evidence="4">Glycosyltransferase involved in cell wall bisynthesis</fullName>
    </submittedName>
</protein>
<feature type="domain" description="Glycosyltransferase subfamily 4-like N-terminal" evidence="3">
    <location>
        <begin position="16"/>
        <end position="169"/>
    </location>
</feature>
<dbReference type="PANTHER" id="PTHR46401:SF2">
    <property type="entry name" value="GLYCOSYLTRANSFERASE WBBK-RELATED"/>
    <property type="match status" value="1"/>
</dbReference>
<proteinExistence type="predicted"/>
<organism evidence="4 5">
    <name type="scientific">Sulfobacillus thermosulfidooxidans (strain DSM 9293 / VKM B-1269 / AT-1)</name>
    <dbReference type="NCBI Taxonomy" id="929705"/>
    <lineage>
        <taxon>Bacteria</taxon>
        <taxon>Bacillati</taxon>
        <taxon>Bacillota</taxon>
        <taxon>Clostridia</taxon>
        <taxon>Eubacteriales</taxon>
        <taxon>Clostridiales Family XVII. Incertae Sedis</taxon>
        <taxon>Sulfobacillus</taxon>
    </lineage>
</organism>
<dbReference type="RefSeq" id="WP_084661214.1">
    <property type="nucleotide sequence ID" value="NZ_FWWY01000001.1"/>
</dbReference>
<dbReference type="Proteomes" id="UP000192660">
    <property type="component" value="Unassembled WGS sequence"/>
</dbReference>
<dbReference type="PANTHER" id="PTHR46401">
    <property type="entry name" value="GLYCOSYLTRANSFERASE WBBK-RELATED"/>
    <property type="match status" value="1"/>
</dbReference>
<dbReference type="Gene3D" id="3.40.50.2000">
    <property type="entry name" value="Glycogen Phosphorylase B"/>
    <property type="match status" value="2"/>
</dbReference>
<dbReference type="EMBL" id="FWWY01000001">
    <property type="protein sequence ID" value="SMC04367.1"/>
    <property type="molecule type" value="Genomic_DNA"/>
</dbReference>
<evidence type="ECO:0000259" key="3">
    <source>
        <dbReference type="Pfam" id="PF13439"/>
    </source>
</evidence>
<name>A0A1W1WDK9_SULTA</name>
<dbReference type="InterPro" id="IPR028098">
    <property type="entry name" value="Glyco_trans_4-like_N"/>
</dbReference>
<dbReference type="CDD" id="cd03809">
    <property type="entry name" value="GT4_MtfB-like"/>
    <property type="match status" value="1"/>
</dbReference>
<evidence type="ECO:0000259" key="2">
    <source>
        <dbReference type="Pfam" id="PF00534"/>
    </source>
</evidence>
<dbReference type="SUPFAM" id="SSF53756">
    <property type="entry name" value="UDP-Glycosyltransferase/glycogen phosphorylase"/>
    <property type="match status" value="1"/>
</dbReference>
<evidence type="ECO:0000256" key="1">
    <source>
        <dbReference type="ARBA" id="ARBA00022679"/>
    </source>
</evidence>
<dbReference type="GO" id="GO:0016757">
    <property type="term" value="F:glycosyltransferase activity"/>
    <property type="evidence" value="ECO:0007669"/>
    <property type="project" value="InterPro"/>
</dbReference>
<dbReference type="GO" id="GO:0009103">
    <property type="term" value="P:lipopolysaccharide biosynthetic process"/>
    <property type="evidence" value="ECO:0007669"/>
    <property type="project" value="TreeGrafter"/>
</dbReference>
<evidence type="ECO:0000313" key="4">
    <source>
        <dbReference type="EMBL" id="SMC04367.1"/>
    </source>
</evidence>
<accession>A0A1W1WDK9</accession>
<dbReference type="Pfam" id="PF13439">
    <property type="entry name" value="Glyco_transf_4"/>
    <property type="match status" value="1"/>
</dbReference>
<reference evidence="5" key="1">
    <citation type="submission" date="2017-04" db="EMBL/GenBank/DDBJ databases">
        <authorList>
            <person name="Varghese N."/>
            <person name="Submissions S."/>
        </authorList>
    </citation>
    <scope>NUCLEOTIDE SEQUENCE [LARGE SCALE GENOMIC DNA]</scope>
    <source>
        <strain evidence="5">DSM 9293</strain>
    </source>
</reference>